<feature type="region of interest" description="Disordered" evidence="1">
    <location>
        <begin position="231"/>
        <end position="256"/>
    </location>
</feature>
<feature type="non-terminal residue" evidence="2">
    <location>
        <position position="1"/>
    </location>
</feature>
<feature type="non-terminal residue" evidence="2">
    <location>
        <position position="380"/>
    </location>
</feature>
<evidence type="ECO:0000256" key="1">
    <source>
        <dbReference type="SAM" id="MobiDB-lite"/>
    </source>
</evidence>
<sequence length="380" mass="41420">FIKRISRYCEIVLATARPHIVGTRTLASLDPEKICVKHALRSSRILVPRYGLFGGIPGNNRGCAVIAANAGTKLGRKAEASAGTVIGVTTTGFYDNMKESSIGRLWGFMGKNIVGLGSVLSKVTGNLLGKCGFKSFSNEAQFMKKIQRQKKQLLNRITPTSLFSDGTKVISINQWDGKAVDYDLVLLGNLIEDVAKVSQDVQNKRQKILSSSSSSSSSQTPLKLGQVQLLTKSNQSRNSQQTISSLSKSSSSSPASLVKSDLTFYDDFYRSDLHLACQVAPCKIVKTVSHIDAYDVRRSVKRFSNIGHFIAPSAPHVVGATRRPYPVGHCDLSEIDVSETALKDCLSDCNRDEFAEFLQGKSSICFCPNLFLPFAKPSIL</sequence>
<dbReference type="EMBL" id="BQXS01012079">
    <property type="protein sequence ID" value="GKT19649.1"/>
    <property type="molecule type" value="Genomic_DNA"/>
</dbReference>
<dbReference type="Proteomes" id="UP001057375">
    <property type="component" value="Unassembled WGS sequence"/>
</dbReference>
<reference evidence="2" key="1">
    <citation type="submission" date="2022-03" db="EMBL/GenBank/DDBJ databases">
        <title>Draft genome sequence of Aduncisulcus paluster, a free-living microaerophilic Fornicata.</title>
        <authorList>
            <person name="Yuyama I."/>
            <person name="Kume K."/>
            <person name="Tamura T."/>
            <person name="Inagaki Y."/>
            <person name="Hashimoto T."/>
        </authorList>
    </citation>
    <scope>NUCLEOTIDE SEQUENCE</scope>
    <source>
        <strain evidence="2">NY0171</strain>
    </source>
</reference>
<feature type="compositionally biased region" description="Low complexity" evidence="1">
    <location>
        <begin position="244"/>
        <end position="256"/>
    </location>
</feature>
<comment type="caution">
    <text evidence="2">The sequence shown here is derived from an EMBL/GenBank/DDBJ whole genome shotgun (WGS) entry which is preliminary data.</text>
</comment>
<keyword evidence="3" id="KW-1185">Reference proteome</keyword>
<name>A0ABQ5JW48_9EUKA</name>
<feature type="compositionally biased region" description="Polar residues" evidence="1">
    <location>
        <begin position="231"/>
        <end position="243"/>
    </location>
</feature>
<evidence type="ECO:0000313" key="2">
    <source>
        <dbReference type="EMBL" id="GKT19649.1"/>
    </source>
</evidence>
<gene>
    <name evidence="2" type="ORF">ADUPG1_011548</name>
</gene>
<accession>A0ABQ5JW48</accession>
<organism evidence="2 3">
    <name type="scientific">Aduncisulcus paluster</name>
    <dbReference type="NCBI Taxonomy" id="2918883"/>
    <lineage>
        <taxon>Eukaryota</taxon>
        <taxon>Metamonada</taxon>
        <taxon>Carpediemonas-like organisms</taxon>
        <taxon>Aduncisulcus</taxon>
    </lineage>
</organism>
<evidence type="ECO:0000313" key="3">
    <source>
        <dbReference type="Proteomes" id="UP001057375"/>
    </source>
</evidence>
<protein>
    <submittedName>
        <fullName evidence="2">Uncharacterized protein</fullName>
    </submittedName>
</protein>
<proteinExistence type="predicted"/>